<accession>A0A5B6UU21</accession>
<organism evidence="1 2">
    <name type="scientific">Gossypium australe</name>
    <dbReference type="NCBI Taxonomy" id="47621"/>
    <lineage>
        <taxon>Eukaryota</taxon>
        <taxon>Viridiplantae</taxon>
        <taxon>Streptophyta</taxon>
        <taxon>Embryophyta</taxon>
        <taxon>Tracheophyta</taxon>
        <taxon>Spermatophyta</taxon>
        <taxon>Magnoliopsida</taxon>
        <taxon>eudicotyledons</taxon>
        <taxon>Gunneridae</taxon>
        <taxon>Pentapetalae</taxon>
        <taxon>rosids</taxon>
        <taxon>malvids</taxon>
        <taxon>Malvales</taxon>
        <taxon>Malvaceae</taxon>
        <taxon>Malvoideae</taxon>
        <taxon>Gossypium</taxon>
    </lineage>
</organism>
<keyword evidence="1" id="KW-0808">Transferase</keyword>
<proteinExistence type="predicted"/>
<evidence type="ECO:0000313" key="1">
    <source>
        <dbReference type="EMBL" id="KAA3457165.1"/>
    </source>
</evidence>
<sequence length="133" mass="15331">MLEFSDALDNCGLTNMGFVGSRPDCATVLKTTWCGAVLLVPDKLLLAKEALRNWDEGCKKDCDEHISCLHMQLDALQHQIVLDSILSDMALIKVQFAEIERKEIYWAYRGRVNWLKHGYKNTSFFHRSHSQMR</sequence>
<reference evidence="2" key="1">
    <citation type="journal article" date="2019" name="Plant Biotechnol. J.">
        <title>Genome sequencing of the Australian wild diploid species Gossypium australe highlights disease resistance and delayed gland morphogenesis.</title>
        <authorList>
            <person name="Cai Y."/>
            <person name="Cai X."/>
            <person name="Wang Q."/>
            <person name="Wang P."/>
            <person name="Zhang Y."/>
            <person name="Cai C."/>
            <person name="Xu Y."/>
            <person name="Wang K."/>
            <person name="Zhou Z."/>
            <person name="Wang C."/>
            <person name="Geng S."/>
            <person name="Li B."/>
            <person name="Dong Q."/>
            <person name="Hou Y."/>
            <person name="Wang H."/>
            <person name="Ai P."/>
            <person name="Liu Z."/>
            <person name="Yi F."/>
            <person name="Sun M."/>
            <person name="An G."/>
            <person name="Cheng J."/>
            <person name="Zhang Y."/>
            <person name="Shi Q."/>
            <person name="Xie Y."/>
            <person name="Shi X."/>
            <person name="Chang Y."/>
            <person name="Huang F."/>
            <person name="Chen Y."/>
            <person name="Hong S."/>
            <person name="Mi L."/>
            <person name="Sun Q."/>
            <person name="Zhang L."/>
            <person name="Zhou B."/>
            <person name="Peng R."/>
            <person name="Zhang X."/>
            <person name="Liu F."/>
        </authorList>
    </citation>
    <scope>NUCLEOTIDE SEQUENCE [LARGE SCALE GENOMIC DNA]</scope>
    <source>
        <strain evidence="2">cv. PA1801</strain>
    </source>
</reference>
<evidence type="ECO:0000313" key="2">
    <source>
        <dbReference type="Proteomes" id="UP000325315"/>
    </source>
</evidence>
<name>A0A5B6UU21_9ROSI</name>
<dbReference type="GO" id="GO:0016740">
    <property type="term" value="F:transferase activity"/>
    <property type="evidence" value="ECO:0007669"/>
    <property type="project" value="UniProtKB-KW"/>
</dbReference>
<protein>
    <submittedName>
        <fullName evidence="1">Pyruvate carboxyltransferase</fullName>
    </submittedName>
</protein>
<keyword evidence="1" id="KW-0670">Pyruvate</keyword>
<dbReference type="EMBL" id="SMMG02000011">
    <property type="protein sequence ID" value="KAA3457165.1"/>
    <property type="molecule type" value="Genomic_DNA"/>
</dbReference>
<comment type="caution">
    <text evidence="1">The sequence shown here is derived from an EMBL/GenBank/DDBJ whole genome shotgun (WGS) entry which is preliminary data.</text>
</comment>
<dbReference type="Proteomes" id="UP000325315">
    <property type="component" value="Unassembled WGS sequence"/>
</dbReference>
<keyword evidence="2" id="KW-1185">Reference proteome</keyword>
<dbReference type="AlphaFoldDB" id="A0A5B6UU21"/>
<gene>
    <name evidence="1" type="ORF">EPI10_003877</name>
</gene>
<dbReference type="OrthoDB" id="10429201at2759"/>